<evidence type="ECO:0000313" key="2">
    <source>
        <dbReference type="Proteomes" id="UP000269721"/>
    </source>
</evidence>
<organism evidence="1 2">
    <name type="scientific">Blyttiomyces helicus</name>
    <dbReference type="NCBI Taxonomy" id="388810"/>
    <lineage>
        <taxon>Eukaryota</taxon>
        <taxon>Fungi</taxon>
        <taxon>Fungi incertae sedis</taxon>
        <taxon>Chytridiomycota</taxon>
        <taxon>Chytridiomycota incertae sedis</taxon>
        <taxon>Chytridiomycetes</taxon>
        <taxon>Chytridiomycetes incertae sedis</taxon>
        <taxon>Blyttiomyces</taxon>
    </lineage>
</organism>
<dbReference type="Proteomes" id="UP000269721">
    <property type="component" value="Unassembled WGS sequence"/>
</dbReference>
<dbReference type="AlphaFoldDB" id="A0A4V1ISA9"/>
<gene>
    <name evidence="1" type="ORF">BDK51DRAFT_49775</name>
</gene>
<dbReference type="OrthoDB" id="2129662at2759"/>
<dbReference type="EMBL" id="KZ994444">
    <property type="protein sequence ID" value="RKO92917.1"/>
    <property type="molecule type" value="Genomic_DNA"/>
</dbReference>
<evidence type="ECO:0000313" key="1">
    <source>
        <dbReference type="EMBL" id="RKO92917.1"/>
    </source>
</evidence>
<keyword evidence="2" id="KW-1185">Reference proteome</keyword>
<proteinExistence type="predicted"/>
<accession>A0A4V1ISA9</accession>
<protein>
    <submittedName>
        <fullName evidence="1">Uncharacterized protein</fullName>
    </submittedName>
</protein>
<reference evidence="2" key="1">
    <citation type="journal article" date="2018" name="Nat. Microbiol.">
        <title>Leveraging single-cell genomics to expand the fungal tree of life.</title>
        <authorList>
            <person name="Ahrendt S.R."/>
            <person name="Quandt C.A."/>
            <person name="Ciobanu D."/>
            <person name="Clum A."/>
            <person name="Salamov A."/>
            <person name="Andreopoulos B."/>
            <person name="Cheng J.F."/>
            <person name="Woyke T."/>
            <person name="Pelin A."/>
            <person name="Henrissat B."/>
            <person name="Reynolds N.K."/>
            <person name="Benny G.L."/>
            <person name="Smith M.E."/>
            <person name="James T.Y."/>
            <person name="Grigoriev I.V."/>
        </authorList>
    </citation>
    <scope>NUCLEOTIDE SEQUENCE [LARGE SCALE GENOMIC DNA]</scope>
</reference>
<sequence length="483" mass="52429">MDDMTRAWTAVKPQNATSIGCDPFLELMAASGDVGQVQILDSPELPPSPPASPSCPPLSPRLLPLAPCAATNSPQAKAKRAPRRLERKAMHKEQASCMRCSAPLAMLLLHGPEAALVEPHQMSMTCMACSKATAGAADAPKPSGSGLRKKKRALGVDGPLSCSACARQVGVGGMRVVNNADVAGRKRGWVEPMFEIEPVCLACWDKYKFCSACGGGGLYRTGRWRPQELFDTNRRNCNLSHDRLGATRFDFEVMRCPDEIPPEFATVASDFLCDQNLKTFAVPKLMETLSGLSVLPELDDRRALHARELKVFLTSPPQPSRTRFACAAWAAATASKPRQLAGFFAIEHIHNAATVRLAFGIQIPKTSIMRSTATLHLLRAAVAHASKDIPPIAHLVIGYPKHTPTDPAEKSLSPGPGFPLNRSLFHPIAEYEAAASLDPEVVDPARIFHPKVAPLIDMFAVSFTTLVDAFERDEEPARVKFFR</sequence>
<name>A0A4V1ISA9_9FUNG</name>